<sequence length="150" mass="15830">MSGRLFPGAGGGRWRADVTQAPDPIVRQRRTPAPPKPRPFCGVRPRRGCGNGDVRGTQRGDRAGYGDADGVTGRGSPGCLTPPVASVLMTRGKEGTASELLGGAKEPASWRPGQLEELPWLLAVSTRVHGGDCWPDHSAKLARSKSPIVE</sequence>
<evidence type="ECO:0000313" key="2">
    <source>
        <dbReference type="Proteomes" id="UP001162501"/>
    </source>
</evidence>
<dbReference type="EMBL" id="OX596091">
    <property type="protein sequence ID" value="CAN0554999.1"/>
    <property type="molecule type" value="Genomic_DNA"/>
</dbReference>
<name>A0AC60A5A8_RANTA</name>
<reference evidence="1" key="2">
    <citation type="submission" date="2025-03" db="EMBL/GenBank/DDBJ databases">
        <authorList>
            <consortium name="ELIXIR-Norway"/>
            <consortium name="Elixir Norway"/>
        </authorList>
    </citation>
    <scope>NUCLEOTIDE SEQUENCE</scope>
</reference>
<reference evidence="1" key="1">
    <citation type="submission" date="2023-05" db="EMBL/GenBank/DDBJ databases">
        <authorList>
            <consortium name="ELIXIR-Norway"/>
        </authorList>
    </citation>
    <scope>NUCLEOTIDE SEQUENCE</scope>
</reference>
<gene>
    <name evidence="1" type="ORF">MRATA1EN22A_LOCUS26765</name>
</gene>
<protein>
    <submittedName>
        <fullName evidence="1">Uncharacterized protein</fullName>
    </submittedName>
</protein>
<evidence type="ECO:0000313" key="1">
    <source>
        <dbReference type="EMBL" id="CAN0554999.1"/>
    </source>
</evidence>
<dbReference type="Proteomes" id="UP001162501">
    <property type="component" value="Chromosome 7"/>
</dbReference>
<organism evidence="1 2">
    <name type="scientific">Rangifer tarandus platyrhynchus</name>
    <name type="common">Svalbard reindeer</name>
    <dbReference type="NCBI Taxonomy" id="3082113"/>
    <lineage>
        <taxon>Eukaryota</taxon>
        <taxon>Metazoa</taxon>
        <taxon>Chordata</taxon>
        <taxon>Craniata</taxon>
        <taxon>Vertebrata</taxon>
        <taxon>Euteleostomi</taxon>
        <taxon>Mammalia</taxon>
        <taxon>Eutheria</taxon>
        <taxon>Laurasiatheria</taxon>
        <taxon>Artiodactyla</taxon>
        <taxon>Ruminantia</taxon>
        <taxon>Pecora</taxon>
        <taxon>Cervidae</taxon>
        <taxon>Odocoileinae</taxon>
        <taxon>Rangifer</taxon>
    </lineage>
</organism>
<accession>A0AC60A5A8</accession>
<proteinExistence type="predicted"/>